<sequence>MSDDKNLLETKDQENEKQQQQQQPQQSERSGNIGMVSEGKSEGQHGSMFGKSLPETSINISNFPEDTFSESGVLPIENVPCEQGSKDIAFDLTKLKKEKVRLEHVLFLTNEELDAVRDKLCRVSEAENALKKENEELLRDRSQRMAAMRELEAERDRILLAKNECEQKAEMLLRQREDYEGKINRLNHDKSLILSDLQLQKNEVAKLVEKNVSLDFKLDEYTKQKRVIEFEKERWAQEKEIYLHNKDWFMNEIKERDRKFAVLRIEMVRYTGELQAEIASITDKYDSATNDVKKLTATLDDRNKEIRRLNDRIKEILEDNAQKLNKLEEELLASERLCSVYKEAGDDAENNLRQLNEDFQNRGKLLEESKKAYETLCIEFEEKRTAFTNEALQKDKKIEELLDELQKANELLKSRHRVTLTDDEIMELSPAAAAASSLIRGGVSLTGIYREHCRVVAELEETKAENKRIENYFHELVEDIEAKAPLLSQQRIEYEKMLDLCNNLQEQLQSAEQERLKLENARDAATRELTYTRAELERYQRDVEDLSRQVRHLLHASEVEKARNTDSPPMNSEDLDMLWNSIGEMQKVNQKLMSDLRTANANHDRAVEEAKSEEINRLTDALNDAMKKLDFLKDENSKQNMVIEELQKQRDTYKKVGNERKTVEESHTLTRRMQEIDSENAMLRVHLERAEKSLDLFREEKHHSDEILQARIDQQFALIAELRKTNGKLEADIELQRQTQLMLTKQAENDSNELNSAREKYIKMDSNYKMIDERCRKLQEELMETKGEVAKYKTDVEALMEQLSLLRSTEARLHQELHILRESNYSNEKMSYTLKQLESRLQHNDEEKVKILEDQLSLAKNENESLKKFVSEISEQHRLISLDLKVVIIKAEALRRLIANQIEKEWASADERNKQRMAQICTEKATRRSEAGIVDARLADFPLLFLDSQHKSLQMFFIGDGSDEMTTNKIQTERDQALASKKSAEERLTWKDKELSELQRKYDDLMSQLKTPDASLDSTDGGCKKEAQQLRNRNSYLENQLKDVSRKLEANEKMLAIREQELAEINKLSNNMETTLLEQGASALAERNSLQAMLDLVKKQLTESVTVVENQRGEIAALEQKLQEGANKMEQLKMEQMKEYQSLEKRYSILDIQRANAEARIRELELENAKIAAAKVSV</sequence>
<dbReference type="GO" id="GO:1901673">
    <property type="term" value="P:regulation of mitotic spindle assembly"/>
    <property type="evidence" value="ECO:0007669"/>
    <property type="project" value="TreeGrafter"/>
</dbReference>
<feature type="coiled-coil region" evidence="1">
    <location>
        <begin position="1027"/>
        <end position="1078"/>
    </location>
</feature>
<evidence type="ECO:0000256" key="2">
    <source>
        <dbReference type="SAM" id="MobiDB-lite"/>
    </source>
</evidence>
<feature type="coiled-coil region" evidence="1">
    <location>
        <begin position="1108"/>
        <end position="1174"/>
    </location>
</feature>
<dbReference type="PANTHER" id="PTHR18898:SF2">
    <property type="entry name" value="NUCLEOPROTEIN TPR"/>
    <property type="match status" value="1"/>
</dbReference>
<feature type="coiled-coil region" evidence="1">
    <location>
        <begin position="278"/>
        <end position="358"/>
    </location>
</feature>
<feature type="coiled-coil region" evidence="1">
    <location>
        <begin position="589"/>
        <end position="649"/>
    </location>
</feature>
<feature type="coiled-coil region" evidence="1">
    <location>
        <begin position="459"/>
        <end position="556"/>
    </location>
</feature>
<dbReference type="WBParaSite" id="nOo.2.0.1.t05031-RA">
    <property type="protein sequence ID" value="nOo.2.0.1.t05031-RA"/>
    <property type="gene ID" value="nOo.2.0.1.g05031"/>
</dbReference>
<evidence type="ECO:0000313" key="4">
    <source>
        <dbReference type="Proteomes" id="UP000271087"/>
    </source>
</evidence>
<evidence type="ECO:0000313" key="3">
    <source>
        <dbReference type="EMBL" id="VDK75732.1"/>
    </source>
</evidence>
<evidence type="ECO:0000313" key="5">
    <source>
        <dbReference type="WBParaSite" id="nOo.2.0.1.t05031-RA"/>
    </source>
</evidence>
<accession>A0A182EAF7</accession>
<dbReference type="OrthoDB" id="5849780at2759"/>
<dbReference type="Proteomes" id="UP000271087">
    <property type="component" value="Unassembled WGS sequence"/>
</dbReference>
<reference evidence="3 4" key="2">
    <citation type="submission" date="2018-08" db="EMBL/GenBank/DDBJ databases">
        <authorList>
            <person name="Laetsch R D."/>
            <person name="Stevens L."/>
            <person name="Kumar S."/>
            <person name="Blaxter L. M."/>
        </authorList>
    </citation>
    <scope>NUCLEOTIDE SEQUENCE [LARGE SCALE GENOMIC DNA]</scope>
</reference>
<feature type="coiled-coil region" evidence="1">
    <location>
        <begin position="673"/>
        <end position="739"/>
    </location>
</feature>
<gene>
    <name evidence="3" type="ORF">NOO_LOCUS5031</name>
</gene>
<feature type="coiled-coil region" evidence="1">
    <location>
        <begin position="834"/>
        <end position="869"/>
    </location>
</feature>
<feature type="region of interest" description="Disordered" evidence="2">
    <location>
        <begin position="1"/>
        <end position="61"/>
    </location>
</feature>
<dbReference type="GO" id="GO:0005643">
    <property type="term" value="C:nuclear pore"/>
    <property type="evidence" value="ECO:0007669"/>
    <property type="project" value="TreeGrafter"/>
</dbReference>
<reference evidence="5" key="1">
    <citation type="submission" date="2016-06" db="UniProtKB">
        <authorList>
            <consortium name="WormBaseParasite"/>
        </authorList>
    </citation>
    <scope>IDENTIFICATION</scope>
</reference>
<name>A0A182EAF7_ONCOC</name>
<organism evidence="5">
    <name type="scientific">Onchocerca ochengi</name>
    <name type="common">Filarial nematode worm</name>
    <dbReference type="NCBI Taxonomy" id="42157"/>
    <lineage>
        <taxon>Eukaryota</taxon>
        <taxon>Metazoa</taxon>
        <taxon>Ecdysozoa</taxon>
        <taxon>Nematoda</taxon>
        <taxon>Chromadorea</taxon>
        <taxon>Rhabditida</taxon>
        <taxon>Spirurina</taxon>
        <taxon>Spiruromorpha</taxon>
        <taxon>Filarioidea</taxon>
        <taxon>Onchocercidae</taxon>
        <taxon>Onchocerca</taxon>
    </lineage>
</organism>
<dbReference type="GO" id="GO:0006406">
    <property type="term" value="P:mRNA export from nucleus"/>
    <property type="evidence" value="ECO:0007669"/>
    <property type="project" value="TreeGrafter"/>
</dbReference>
<evidence type="ECO:0000256" key="1">
    <source>
        <dbReference type="SAM" id="Coils"/>
    </source>
</evidence>
<dbReference type="GO" id="GO:0017056">
    <property type="term" value="F:structural constituent of nuclear pore"/>
    <property type="evidence" value="ECO:0007669"/>
    <property type="project" value="TreeGrafter"/>
</dbReference>
<proteinExistence type="predicted"/>
<dbReference type="STRING" id="42157.A0A182EAF7"/>
<dbReference type="EMBL" id="UYRW01001255">
    <property type="protein sequence ID" value="VDK75732.1"/>
    <property type="molecule type" value="Genomic_DNA"/>
</dbReference>
<feature type="coiled-coil region" evidence="1">
    <location>
        <begin position="768"/>
        <end position="809"/>
    </location>
</feature>
<dbReference type="AlphaFoldDB" id="A0A182EAF7"/>
<dbReference type="PANTHER" id="PTHR18898">
    <property type="entry name" value="NUCLEOPROTEIN TPR-RELATED"/>
    <property type="match status" value="1"/>
</dbReference>
<protein>
    <submittedName>
        <fullName evidence="5">Nucleoprotein TPR</fullName>
    </submittedName>
</protein>
<feature type="coiled-coil region" evidence="1">
    <location>
        <begin position="391"/>
        <end position="418"/>
    </location>
</feature>
<feature type="coiled-coil region" evidence="1">
    <location>
        <begin position="116"/>
        <end position="189"/>
    </location>
</feature>
<feature type="compositionally biased region" description="Basic and acidic residues" evidence="2">
    <location>
        <begin position="1"/>
        <end position="17"/>
    </location>
</feature>
<keyword evidence="4" id="KW-1185">Reference proteome</keyword>
<keyword evidence="1" id="KW-0175">Coiled coil</keyword>